<dbReference type="InterPro" id="IPR043502">
    <property type="entry name" value="DNA/RNA_pol_sf"/>
</dbReference>
<dbReference type="STRING" id="158441.A0A226F3F3"/>
<evidence type="ECO:0000259" key="2">
    <source>
        <dbReference type="PROSITE" id="PS50878"/>
    </source>
</evidence>
<dbReference type="OrthoDB" id="6628575at2759"/>
<dbReference type="OMA" id="RWETRIS"/>
<evidence type="ECO:0000313" key="3">
    <source>
        <dbReference type="EMBL" id="OXA64322.1"/>
    </source>
</evidence>
<gene>
    <name evidence="3" type="ORF">Fcan01_00877</name>
</gene>
<sequence>MIFCSTLQQITCNVANSFQACDNVCIQDKLVREPVRGKENNGKNASMNDVKLQSDWMARKSVPNSISKYQWHEFYSNLFAKELPTPTNDTHKNQPNQCQSQKTTRLENINPNSSSWLDDPFDENELRTTIKKLSNNKTLGIDGIPNEVLKAISIRHTPQLLEIMNRILETGEIPEDWCKTLIQPIFKKGDREEPSNYRPISLLSTLLKLLTSMIASRLGRWGEQFGKISEVQAGFKKGTGTMEQVFTLYTIIQSKLKDVGGKLYTAFVDLKSAFDSPPHDKLWRKMASIGMGEKTLRLVKNLYHQANGVVRTGEGLTPSFPIDKGVLQGDSASPLIFNCFIDSVVKDLNNSGIQAIHIGSALLHILMFADDVVLVANTAYQLQQKIDILANSFREMGLTVNISKTKVLLFAKRKPSYSLKFHWDDAPLETVDEYTYLGVIFHRNGHFSKATSHFIYKSATASAQVIGICQRGKIPLIDTHKKLVQSLVKSVFLYCSPIWALNLDENTIDQPQCQFWKRVLHLPKSTPGYVVRLETGSEHTSIQIIKSTLRFICKILAKDDNSVLSQCLKWQLRWETRISSARQNWAKQLQKWLRLTDDHSILSLPYSELKTALPLRLNTIISKLKIHFINKDVKRMTESKWTPDYAKLKTHATTEPYLFNSNATEAKIMAQSRINLHRIILKSKVAPLQDKAPCPWCSLTTGNIDHYIFECPVLETPRAALPQTSQQTFIALLNDNKTPEAIYKSIFIFWSAAFNLLPD</sequence>
<accession>A0A226F3F3</accession>
<evidence type="ECO:0000313" key="4">
    <source>
        <dbReference type="Proteomes" id="UP000198287"/>
    </source>
</evidence>
<feature type="domain" description="Reverse transcriptase" evidence="2">
    <location>
        <begin position="166"/>
        <end position="441"/>
    </location>
</feature>
<dbReference type="PROSITE" id="PS50878">
    <property type="entry name" value="RT_POL"/>
    <property type="match status" value="1"/>
</dbReference>
<dbReference type="Pfam" id="PF00078">
    <property type="entry name" value="RVT_1"/>
    <property type="match status" value="1"/>
</dbReference>
<reference evidence="3 4" key="1">
    <citation type="submission" date="2015-12" db="EMBL/GenBank/DDBJ databases">
        <title>The genome of Folsomia candida.</title>
        <authorList>
            <person name="Faddeeva A."/>
            <person name="Derks M.F."/>
            <person name="Anvar Y."/>
            <person name="Smit S."/>
            <person name="Van Straalen N."/>
            <person name="Roelofs D."/>
        </authorList>
    </citation>
    <scope>NUCLEOTIDE SEQUENCE [LARGE SCALE GENOMIC DNA]</scope>
    <source>
        <strain evidence="3 4">VU population</strain>
        <tissue evidence="3">Whole body</tissue>
    </source>
</reference>
<dbReference type="Proteomes" id="UP000198287">
    <property type="component" value="Unassembled WGS sequence"/>
</dbReference>
<evidence type="ECO:0000256" key="1">
    <source>
        <dbReference type="SAM" id="MobiDB-lite"/>
    </source>
</evidence>
<dbReference type="InterPro" id="IPR000477">
    <property type="entry name" value="RT_dom"/>
</dbReference>
<name>A0A226F3F3_FOLCA</name>
<dbReference type="SUPFAM" id="SSF56672">
    <property type="entry name" value="DNA/RNA polymerases"/>
    <property type="match status" value="1"/>
</dbReference>
<dbReference type="EMBL" id="LNIX01000001">
    <property type="protein sequence ID" value="OXA64322.1"/>
    <property type="molecule type" value="Genomic_DNA"/>
</dbReference>
<keyword evidence="4" id="KW-1185">Reference proteome</keyword>
<dbReference type="GO" id="GO:0071897">
    <property type="term" value="P:DNA biosynthetic process"/>
    <property type="evidence" value="ECO:0007669"/>
    <property type="project" value="UniProtKB-ARBA"/>
</dbReference>
<feature type="region of interest" description="Disordered" evidence="1">
    <location>
        <begin position="85"/>
        <end position="104"/>
    </location>
</feature>
<dbReference type="InterPro" id="IPR043128">
    <property type="entry name" value="Rev_trsase/Diguanyl_cyclase"/>
</dbReference>
<dbReference type="AlphaFoldDB" id="A0A226F3F3"/>
<dbReference type="Gene3D" id="3.30.70.270">
    <property type="match status" value="1"/>
</dbReference>
<dbReference type="PANTHER" id="PTHR47027">
    <property type="entry name" value="REVERSE TRANSCRIPTASE DOMAIN-CONTAINING PROTEIN"/>
    <property type="match status" value="1"/>
</dbReference>
<organism evidence="3 4">
    <name type="scientific">Folsomia candida</name>
    <name type="common">Springtail</name>
    <dbReference type="NCBI Taxonomy" id="158441"/>
    <lineage>
        <taxon>Eukaryota</taxon>
        <taxon>Metazoa</taxon>
        <taxon>Ecdysozoa</taxon>
        <taxon>Arthropoda</taxon>
        <taxon>Hexapoda</taxon>
        <taxon>Collembola</taxon>
        <taxon>Entomobryomorpha</taxon>
        <taxon>Isotomoidea</taxon>
        <taxon>Isotomidae</taxon>
        <taxon>Proisotominae</taxon>
        <taxon>Folsomia</taxon>
    </lineage>
</organism>
<comment type="caution">
    <text evidence="3">The sequence shown here is derived from an EMBL/GenBank/DDBJ whole genome shotgun (WGS) entry which is preliminary data.</text>
</comment>
<dbReference type="PANTHER" id="PTHR47027:SF20">
    <property type="entry name" value="REVERSE TRANSCRIPTASE-LIKE PROTEIN WITH RNA-DIRECTED DNA POLYMERASE DOMAIN"/>
    <property type="match status" value="1"/>
</dbReference>
<protein>
    <submittedName>
        <fullName evidence="3">Retrovirus-related Pol polyprotein from type-1 retrotransposable element R2</fullName>
    </submittedName>
</protein>
<proteinExistence type="predicted"/>
<dbReference type="CDD" id="cd01650">
    <property type="entry name" value="RT_nLTR_like"/>
    <property type="match status" value="1"/>
</dbReference>